<dbReference type="InterPro" id="IPR002139">
    <property type="entry name" value="Ribo/fructo_kinase"/>
</dbReference>
<dbReference type="CDD" id="cd01167">
    <property type="entry name" value="bac_FRK"/>
    <property type="match status" value="1"/>
</dbReference>
<evidence type="ECO:0000256" key="6">
    <source>
        <dbReference type="RuleBase" id="RU003704"/>
    </source>
</evidence>
<evidence type="ECO:0000259" key="7">
    <source>
        <dbReference type="Pfam" id="PF00294"/>
    </source>
</evidence>
<keyword evidence="2 6" id="KW-0808">Transferase</keyword>
<name>A0A370HZ32_9NOCA</name>
<dbReference type="PROSITE" id="PS00584">
    <property type="entry name" value="PFKB_KINASES_2"/>
    <property type="match status" value="1"/>
</dbReference>
<comment type="caution">
    <text evidence="8">The sequence shown here is derived from an EMBL/GenBank/DDBJ whole genome shotgun (WGS) entry which is preliminary data.</text>
</comment>
<protein>
    <submittedName>
        <fullName evidence="8">Fructokinase</fullName>
    </submittedName>
</protein>
<proteinExistence type="inferred from homology"/>
<evidence type="ECO:0000256" key="1">
    <source>
        <dbReference type="ARBA" id="ARBA00010688"/>
    </source>
</evidence>
<dbReference type="GO" id="GO:0006000">
    <property type="term" value="P:fructose metabolic process"/>
    <property type="evidence" value="ECO:0007669"/>
    <property type="project" value="UniProtKB-ARBA"/>
</dbReference>
<dbReference type="InterPro" id="IPR050306">
    <property type="entry name" value="PfkB_Carbo_kinase"/>
</dbReference>
<keyword evidence="4 6" id="KW-0418">Kinase</keyword>
<dbReference type="STRING" id="1210086.GCA_001613105_03629"/>
<reference evidence="8 9" key="1">
    <citation type="submission" date="2018-07" db="EMBL/GenBank/DDBJ databases">
        <title>Genomic Encyclopedia of Type Strains, Phase IV (KMG-IV): sequencing the most valuable type-strain genomes for metagenomic binning, comparative biology and taxonomic classification.</title>
        <authorList>
            <person name="Goeker M."/>
        </authorList>
    </citation>
    <scope>NUCLEOTIDE SEQUENCE [LARGE SCALE GENOMIC DNA]</scope>
    <source>
        <strain evidence="8 9">DSM 44290</strain>
    </source>
</reference>
<dbReference type="Gene3D" id="3.40.1190.20">
    <property type="match status" value="1"/>
</dbReference>
<feature type="domain" description="Carbohydrate kinase PfkB" evidence="7">
    <location>
        <begin position="8"/>
        <end position="310"/>
    </location>
</feature>
<comment type="similarity">
    <text evidence="1 6">Belongs to the carbohydrate kinase PfkB family.</text>
</comment>
<evidence type="ECO:0000313" key="8">
    <source>
        <dbReference type="EMBL" id="RDI63746.1"/>
    </source>
</evidence>
<gene>
    <name evidence="8" type="ORF">DFR76_10982</name>
</gene>
<evidence type="ECO:0000256" key="2">
    <source>
        <dbReference type="ARBA" id="ARBA00022679"/>
    </source>
</evidence>
<dbReference type="SUPFAM" id="SSF53613">
    <property type="entry name" value="Ribokinase-like"/>
    <property type="match status" value="1"/>
</dbReference>
<dbReference type="Pfam" id="PF00294">
    <property type="entry name" value="PfkB"/>
    <property type="match status" value="1"/>
</dbReference>
<evidence type="ECO:0000256" key="4">
    <source>
        <dbReference type="ARBA" id="ARBA00022777"/>
    </source>
</evidence>
<dbReference type="InterPro" id="IPR011611">
    <property type="entry name" value="PfkB_dom"/>
</dbReference>
<dbReference type="InterPro" id="IPR029056">
    <property type="entry name" value="Ribokinase-like"/>
</dbReference>
<dbReference type="PANTHER" id="PTHR43085">
    <property type="entry name" value="HEXOKINASE FAMILY MEMBER"/>
    <property type="match status" value="1"/>
</dbReference>
<keyword evidence="9" id="KW-1185">Reference proteome</keyword>
<dbReference type="EMBL" id="QQBC01000009">
    <property type="protein sequence ID" value="RDI63746.1"/>
    <property type="molecule type" value="Genomic_DNA"/>
</dbReference>
<dbReference type="GO" id="GO:0005524">
    <property type="term" value="F:ATP binding"/>
    <property type="evidence" value="ECO:0007669"/>
    <property type="project" value="UniProtKB-KW"/>
</dbReference>
<dbReference type="Proteomes" id="UP000254869">
    <property type="component" value="Unassembled WGS sequence"/>
</dbReference>
<organism evidence="8 9">
    <name type="scientific">Nocardia pseudobrasiliensis</name>
    <dbReference type="NCBI Taxonomy" id="45979"/>
    <lineage>
        <taxon>Bacteria</taxon>
        <taxon>Bacillati</taxon>
        <taxon>Actinomycetota</taxon>
        <taxon>Actinomycetes</taxon>
        <taxon>Mycobacteriales</taxon>
        <taxon>Nocardiaceae</taxon>
        <taxon>Nocardia</taxon>
    </lineage>
</organism>
<dbReference type="RefSeq" id="WP_211335909.1">
    <property type="nucleotide sequence ID" value="NZ_QQBC01000009.1"/>
</dbReference>
<evidence type="ECO:0000256" key="3">
    <source>
        <dbReference type="ARBA" id="ARBA00022741"/>
    </source>
</evidence>
<keyword evidence="3" id="KW-0547">Nucleotide-binding</keyword>
<evidence type="ECO:0000256" key="5">
    <source>
        <dbReference type="ARBA" id="ARBA00022840"/>
    </source>
</evidence>
<dbReference type="PRINTS" id="PR00990">
    <property type="entry name" value="RIBOKINASE"/>
</dbReference>
<accession>A0A370HZ32</accession>
<evidence type="ECO:0000313" key="9">
    <source>
        <dbReference type="Proteomes" id="UP000254869"/>
    </source>
</evidence>
<dbReference type="PANTHER" id="PTHR43085:SF1">
    <property type="entry name" value="PSEUDOURIDINE KINASE-RELATED"/>
    <property type="match status" value="1"/>
</dbReference>
<keyword evidence="5" id="KW-0067">ATP-binding</keyword>
<sequence length="319" mass="33927">MSRTEPIVAVAGEALVDLVPAEAPDRFQAVPGGSPANVAVGLARLDTPVRMLARIGADPFGRRVREHLRDNGVGLDRAVAAPESTSLAIVDVGPDGLAHYDFRIDGTADWQWTDAELRDALDGSVAALHTGSLALTLPPGADALLRLAERARPHALLSYDPNFRPQLTIRNRAHDCVETMLGLADVIKVSSEDLAWLFPRRAPQEVLTDWIARGPAIVVVTLGSAGVLAATATDPDPIRLPAEQIRVVDTVGAGDAYTAGLLAGLYRRDLLSLAHRETLRALPKSTFGELLTEAGHIAAITCTRRGANPPTTAELTRQP</sequence>
<dbReference type="InterPro" id="IPR002173">
    <property type="entry name" value="Carboh/pur_kinase_PfkB_CS"/>
</dbReference>
<dbReference type="GO" id="GO:0008865">
    <property type="term" value="F:fructokinase activity"/>
    <property type="evidence" value="ECO:0007669"/>
    <property type="project" value="UniProtKB-ARBA"/>
</dbReference>
<dbReference type="AlphaFoldDB" id="A0A370HZ32"/>